<gene>
    <name evidence="2" type="ORF">Nans01_00310</name>
</gene>
<feature type="region of interest" description="Disordered" evidence="1">
    <location>
        <begin position="251"/>
        <end position="278"/>
    </location>
</feature>
<organism evidence="2 3">
    <name type="scientific">Nocardiopsis ansamitocini</name>
    <dbReference type="NCBI Taxonomy" id="1670832"/>
    <lineage>
        <taxon>Bacteria</taxon>
        <taxon>Bacillati</taxon>
        <taxon>Actinomycetota</taxon>
        <taxon>Actinomycetes</taxon>
        <taxon>Streptosporangiales</taxon>
        <taxon>Nocardiopsidaceae</taxon>
        <taxon>Nocardiopsis</taxon>
    </lineage>
</organism>
<sequence>MAETVLIVIGEKKQYASAVSPERLFFVYSVTAPPDGLHHRPERKVLRGSGELYRRWVTAARTYEAVLVEEETRLDRLSRLRWTDLLSGGRQRVARARQCYRERTDAAAAAYRPVQEEIEERLAARGAEIEARERKRRIAATERRERADRFRSVADKAVWGWILLAKRKTPIVVVFRHDIAPARALPRGDRRSAEPLDAAGLEESLLGLRTVRIMIVRWESAAREAVADECSVPGASPEQFGHWWQTVTAQSWPNPARIPERSGRRGRPSPVGWDDDSG</sequence>
<dbReference type="EMBL" id="BSQG01000001">
    <property type="protein sequence ID" value="GLU45680.1"/>
    <property type="molecule type" value="Genomic_DNA"/>
</dbReference>
<comment type="caution">
    <text evidence="2">The sequence shown here is derived from an EMBL/GenBank/DDBJ whole genome shotgun (WGS) entry which is preliminary data.</text>
</comment>
<evidence type="ECO:0000313" key="2">
    <source>
        <dbReference type="EMBL" id="GLU45680.1"/>
    </source>
</evidence>
<accession>A0A9W6UH75</accession>
<protein>
    <submittedName>
        <fullName evidence="2">Uncharacterized protein</fullName>
    </submittedName>
</protein>
<dbReference type="Proteomes" id="UP001165092">
    <property type="component" value="Unassembled WGS sequence"/>
</dbReference>
<evidence type="ECO:0000313" key="3">
    <source>
        <dbReference type="Proteomes" id="UP001165092"/>
    </source>
</evidence>
<proteinExistence type="predicted"/>
<dbReference type="AlphaFoldDB" id="A0A9W6UH75"/>
<reference evidence="2" key="1">
    <citation type="submission" date="2023-02" db="EMBL/GenBank/DDBJ databases">
        <title>Nocardiopsis ansamitocini NBRC 112285.</title>
        <authorList>
            <person name="Ichikawa N."/>
            <person name="Sato H."/>
            <person name="Tonouchi N."/>
        </authorList>
    </citation>
    <scope>NUCLEOTIDE SEQUENCE</scope>
    <source>
        <strain evidence="2">NBRC 112285</strain>
    </source>
</reference>
<dbReference type="RefSeq" id="WP_285756576.1">
    <property type="nucleotide sequence ID" value="NZ_BSQG01000001.1"/>
</dbReference>
<keyword evidence="3" id="KW-1185">Reference proteome</keyword>
<evidence type="ECO:0000256" key="1">
    <source>
        <dbReference type="SAM" id="MobiDB-lite"/>
    </source>
</evidence>
<name>A0A9W6UH75_9ACTN</name>